<protein>
    <submittedName>
        <fullName evidence="4">Cytoplasmic protein</fullName>
    </submittedName>
</protein>
<evidence type="ECO:0000256" key="1">
    <source>
        <dbReference type="ARBA" id="ARBA00005351"/>
    </source>
</evidence>
<dbReference type="GeneID" id="67025649"/>
<dbReference type="PANTHER" id="PTHR12875:SF0">
    <property type="entry name" value="GOLGI TO ER TRAFFIC PROTEIN 4 HOMOLOG"/>
    <property type="match status" value="1"/>
</dbReference>
<dbReference type="AlphaFoldDB" id="A0A8H7H3V7"/>
<evidence type="ECO:0000256" key="2">
    <source>
        <dbReference type="SAM" id="MobiDB-lite"/>
    </source>
</evidence>
<evidence type="ECO:0000313" key="4">
    <source>
        <dbReference type="EMBL" id="QRW18445.1"/>
    </source>
</evidence>
<dbReference type="GO" id="GO:0045048">
    <property type="term" value="P:protein insertion into ER membrane"/>
    <property type="evidence" value="ECO:0007669"/>
    <property type="project" value="InterPro"/>
</dbReference>
<feature type="region of interest" description="Disordered" evidence="2">
    <location>
        <begin position="333"/>
        <end position="358"/>
    </location>
</feature>
<dbReference type="InterPro" id="IPR011990">
    <property type="entry name" value="TPR-like_helical_dom_sf"/>
</dbReference>
<dbReference type="KEGG" id="rsx:RhiXN_03369"/>
<dbReference type="Proteomes" id="UP000650582">
    <property type="component" value="Unassembled WGS sequence"/>
</dbReference>
<dbReference type="GO" id="GO:0005829">
    <property type="term" value="C:cytosol"/>
    <property type="evidence" value="ECO:0007669"/>
    <property type="project" value="TreeGrafter"/>
</dbReference>
<gene>
    <name evidence="4" type="ORF">RhiXN_03369</name>
    <name evidence="3" type="ORF">RHS04_06328</name>
</gene>
<accession>A0A8H7H3V7</accession>
<name>A0A8H7H3V7_9AGAM</name>
<dbReference type="Pfam" id="PF04190">
    <property type="entry name" value="GET4"/>
    <property type="match status" value="1"/>
</dbReference>
<dbReference type="EMBL" id="CP059660">
    <property type="protein sequence ID" value="QRW18445.1"/>
    <property type="molecule type" value="Genomic_DNA"/>
</dbReference>
<evidence type="ECO:0000313" key="5">
    <source>
        <dbReference type="Proteomes" id="UP000650582"/>
    </source>
</evidence>
<reference evidence="3" key="2">
    <citation type="submission" date="2020-09" db="EMBL/GenBank/DDBJ databases">
        <title>Comparative genome analyses of four rice-infecting Rhizoctonia solani isolates reveal extensive enrichment of homogalacturonan modification genes.</title>
        <authorList>
            <person name="Lee D.-Y."/>
            <person name="Jeon J."/>
            <person name="Kim K.-T."/>
            <person name="Cheong K."/>
            <person name="Song H."/>
            <person name="Choi G."/>
            <person name="Ko J."/>
            <person name="Opiyo S.O."/>
            <person name="Zuo S."/>
            <person name="Madhav S."/>
            <person name="Lee Y.-H."/>
            <person name="Wang G.-L."/>
        </authorList>
    </citation>
    <scope>NUCLEOTIDE SEQUENCE</scope>
    <source>
        <strain evidence="3">AG1-IA YN-7</strain>
    </source>
</reference>
<dbReference type="RefSeq" id="XP_043178682.1">
    <property type="nucleotide sequence ID" value="XM_043323186.1"/>
</dbReference>
<reference evidence="4" key="1">
    <citation type="submission" date="2020-05" db="EMBL/GenBank/DDBJ databases">
        <title>Evolutionary and genomic comparisons of hybrid uninucleate and nonhybrid Rhizoctonia fungi.</title>
        <authorList>
            <person name="Li C."/>
            <person name="Chen X."/>
        </authorList>
    </citation>
    <scope>NUCLEOTIDE SEQUENCE</scope>
    <source>
        <strain evidence="4">AG-1 IA</strain>
    </source>
</reference>
<evidence type="ECO:0000313" key="3">
    <source>
        <dbReference type="EMBL" id="KAF8676809.1"/>
    </source>
</evidence>
<sequence>MPPAPSSARALQAILPQIAENKPYEAHQKARTFVARYVKSGQHDVAIDVLFQSARELLKAGHTGSGVDLGSFLIEVYDTASVQVGPESRGQVKGRMTQLIALTGPDGAWRKTLIDKTVAWSVKHGKYPAGDPELHHYCGELLYREGAFEAAEQHLLNSASRDSARLLAQMMFEWSRDGTNPGPFAIRGTIPYLLNTSILAARTFLTTFIGLLLSSPQRATIINQHFPDPIILKSPDSDPDEVQITTDPTLNFLQLAIQTCQRAGWGPEATTSDEERHNRVSREAWLRLASRYRSRIVGGDVMRNIIDSLGDIYFDIPAPRKGGNPLQDMMSSFFGGGPAPDAGTKRKPRRALTAGTLD</sequence>
<dbReference type="EMBL" id="JACYCC010000041">
    <property type="protein sequence ID" value="KAF8676809.1"/>
    <property type="molecule type" value="Genomic_DNA"/>
</dbReference>
<comment type="similarity">
    <text evidence="1">Belongs to the GET4 family.</text>
</comment>
<organism evidence="3 5">
    <name type="scientific">Rhizoctonia solani</name>
    <dbReference type="NCBI Taxonomy" id="456999"/>
    <lineage>
        <taxon>Eukaryota</taxon>
        <taxon>Fungi</taxon>
        <taxon>Dikarya</taxon>
        <taxon>Basidiomycota</taxon>
        <taxon>Agaricomycotina</taxon>
        <taxon>Agaricomycetes</taxon>
        <taxon>Cantharellales</taxon>
        <taxon>Ceratobasidiaceae</taxon>
        <taxon>Rhizoctonia</taxon>
    </lineage>
</organism>
<dbReference type="InterPro" id="IPR007317">
    <property type="entry name" value="GET4"/>
</dbReference>
<dbReference type="Gene3D" id="1.25.40.10">
    <property type="entry name" value="Tetratricopeptide repeat domain"/>
    <property type="match status" value="1"/>
</dbReference>
<proteinExistence type="inferred from homology"/>
<dbReference type="PANTHER" id="PTHR12875">
    <property type="entry name" value="GOLGI TO ER TRAFFIC PROTEIN 4 HOMOLOG"/>
    <property type="match status" value="1"/>
</dbReference>
<dbReference type="Proteomes" id="UP000650533">
    <property type="component" value="Chromosome 3"/>
</dbReference>